<evidence type="ECO:0000256" key="11">
    <source>
        <dbReference type="SAM" id="SignalP"/>
    </source>
</evidence>
<dbReference type="PROSITE" id="PS50158">
    <property type="entry name" value="ZF_CCHC"/>
    <property type="match status" value="1"/>
</dbReference>
<evidence type="ECO:0000259" key="12">
    <source>
        <dbReference type="PROSITE" id="PS50158"/>
    </source>
</evidence>
<evidence type="ECO:0000313" key="14">
    <source>
        <dbReference type="Proteomes" id="UP000054843"/>
    </source>
</evidence>
<feature type="signal peptide" evidence="11">
    <location>
        <begin position="1"/>
        <end position="20"/>
    </location>
</feature>
<protein>
    <recommendedName>
        <fullName evidence="4">N-acetylglucosamine-6-phosphate deacetylase</fullName>
        <ecNumber evidence="3">3.5.1.25</ecNumber>
    </recommendedName>
</protein>
<dbReference type="InterPro" id="IPR057670">
    <property type="entry name" value="SH3_retrovirus"/>
</dbReference>
<dbReference type="Pfam" id="PF01979">
    <property type="entry name" value="Amidohydro_1"/>
    <property type="match status" value="1"/>
</dbReference>
<keyword evidence="9" id="KW-0862">Zinc</keyword>
<evidence type="ECO:0000256" key="1">
    <source>
        <dbReference type="ARBA" id="ARBA00001968"/>
    </source>
</evidence>
<dbReference type="GO" id="GO:0019262">
    <property type="term" value="P:N-acetylneuraminate catabolic process"/>
    <property type="evidence" value="ECO:0007669"/>
    <property type="project" value="UniProtKB-ARBA"/>
</dbReference>
<evidence type="ECO:0000256" key="3">
    <source>
        <dbReference type="ARBA" id="ARBA00011899"/>
    </source>
</evidence>
<evidence type="ECO:0000256" key="7">
    <source>
        <dbReference type="ARBA" id="ARBA00023277"/>
    </source>
</evidence>
<dbReference type="CDD" id="cd00854">
    <property type="entry name" value="NagA"/>
    <property type="match status" value="1"/>
</dbReference>
<dbReference type="GO" id="GO:0008270">
    <property type="term" value="F:zinc ion binding"/>
    <property type="evidence" value="ECO:0007669"/>
    <property type="project" value="UniProtKB-KW"/>
</dbReference>
<dbReference type="SUPFAM" id="SSF51556">
    <property type="entry name" value="Metallo-dependent hydrolases"/>
    <property type="match status" value="1"/>
</dbReference>
<dbReference type="SUPFAM" id="SSF57756">
    <property type="entry name" value="Retrovirus zinc finger-like domains"/>
    <property type="match status" value="1"/>
</dbReference>
<dbReference type="InterPro" id="IPR036875">
    <property type="entry name" value="Znf_CCHC_sf"/>
</dbReference>
<evidence type="ECO:0000256" key="2">
    <source>
        <dbReference type="ARBA" id="ARBA00010716"/>
    </source>
</evidence>
<evidence type="ECO:0000256" key="8">
    <source>
        <dbReference type="ARBA" id="ARBA00047647"/>
    </source>
</evidence>
<dbReference type="GO" id="GO:0006046">
    <property type="term" value="P:N-acetylglucosamine catabolic process"/>
    <property type="evidence" value="ECO:0007669"/>
    <property type="project" value="TreeGrafter"/>
</dbReference>
<dbReference type="Gene3D" id="2.30.40.10">
    <property type="entry name" value="Urease, subunit C, domain 1"/>
    <property type="match status" value="1"/>
</dbReference>
<dbReference type="AlphaFoldDB" id="A0A0V1MBT5"/>
<dbReference type="InterPro" id="IPR032466">
    <property type="entry name" value="Metal_Hydrolase"/>
</dbReference>
<dbReference type="NCBIfam" id="TIGR00221">
    <property type="entry name" value="nagA"/>
    <property type="match status" value="1"/>
</dbReference>
<accession>A0A0V1MBT5</accession>
<dbReference type="GO" id="GO:0019899">
    <property type="term" value="F:enzyme binding"/>
    <property type="evidence" value="ECO:0007669"/>
    <property type="project" value="UniProtKB-ARBA"/>
</dbReference>
<dbReference type="FunFam" id="3.20.20.140:FF:000023">
    <property type="entry name" value="N-acetylglucosamine-6-phosphate deacetylase"/>
    <property type="match status" value="1"/>
</dbReference>
<keyword evidence="14" id="KW-1185">Reference proteome</keyword>
<gene>
    <name evidence="13" type="primary">amdhd2</name>
    <name evidence="13" type="ORF">T10_13374</name>
</gene>
<evidence type="ECO:0000313" key="13">
    <source>
        <dbReference type="EMBL" id="KRZ69223.1"/>
    </source>
</evidence>
<evidence type="ECO:0000256" key="9">
    <source>
        <dbReference type="PROSITE-ProRule" id="PRU00047"/>
    </source>
</evidence>
<keyword evidence="11" id="KW-0732">Signal</keyword>
<dbReference type="Proteomes" id="UP000054843">
    <property type="component" value="Unassembled WGS sequence"/>
</dbReference>
<evidence type="ECO:0000256" key="6">
    <source>
        <dbReference type="ARBA" id="ARBA00022801"/>
    </source>
</evidence>
<comment type="similarity">
    <text evidence="2">Belongs to the metallo-dependent hydrolases superfamily. NagA family.</text>
</comment>
<dbReference type="SMART" id="SM00343">
    <property type="entry name" value="ZnF_C2HC"/>
    <property type="match status" value="1"/>
</dbReference>
<dbReference type="Pfam" id="PF25597">
    <property type="entry name" value="SH3_retrovirus"/>
    <property type="match status" value="1"/>
</dbReference>
<dbReference type="Pfam" id="PF14223">
    <property type="entry name" value="Retrotran_gag_2"/>
    <property type="match status" value="1"/>
</dbReference>
<keyword evidence="9" id="KW-0863">Zinc-finger</keyword>
<dbReference type="InterPro" id="IPR011059">
    <property type="entry name" value="Metal-dep_hydrolase_composite"/>
</dbReference>
<proteinExistence type="inferred from homology"/>
<dbReference type="PANTHER" id="PTHR11113">
    <property type="entry name" value="N-ACETYLGLUCOSAMINE-6-PHOSPHATE DEACETYLASE"/>
    <property type="match status" value="1"/>
</dbReference>
<evidence type="ECO:0000256" key="5">
    <source>
        <dbReference type="ARBA" id="ARBA00022723"/>
    </source>
</evidence>
<comment type="catalytic activity">
    <reaction evidence="8">
        <text>N-acetyl-D-glucosamine 6-phosphate + H2O = D-glucosamine 6-phosphate + acetate</text>
        <dbReference type="Rhea" id="RHEA:22936"/>
        <dbReference type="ChEBI" id="CHEBI:15377"/>
        <dbReference type="ChEBI" id="CHEBI:30089"/>
        <dbReference type="ChEBI" id="CHEBI:57513"/>
        <dbReference type="ChEBI" id="CHEBI:58725"/>
        <dbReference type="EC" id="3.5.1.25"/>
    </reaction>
</comment>
<sequence>MSVLAAFILFFMAVMPEINADLSALEEAKGYIYDSDLKRGDDHFRRVLSVSDVDTSEGLSLTMDVLPTTCPVSPEMTLEEVYSDACPTTTEEYDQIECHLKLDHSKTGPCFGIQNVRSCKVPIWCAIKTADFLGMNGLVVDPQKHFYNDKTEAKYVFDCENLILAPGFIDIQINGGYGINLSGNCEDMALQLNRLAKALLANGVTAFCPTLVSCAPTYRMNVFEINDAAAVLGLHLEGPFINKEKRGAHLSEYLMDGFPEGIKSFENVFGTDLRNVRIVTIAPELPNSMEVIKWLTNLGIKVSLGHSEASLACSLEAVRAGATGITHLFNAMKAFHHRDPGLLGVLASNEKNRVFYGFIADGVHSDPVALRIAHQVHPAGLMLITDAVSAMGLPDGEHQLGDSKLTVKGHRAVISGTDTLAGSVISLDSCVRRMKQFTSCEAHVALNCATLHPSQFLDISDQMGSLVYNSIADFILLDDDLNIKATYIKGKKTRFEECGSMTAYIDRITGMVDQLEAIGKPLDNETVGGIILGGLPMEFQPLILGIQRSNQKITVEFVKRLLLQNNVQQLASPLSKDESCAFVSQSAKEKAKERYNRRCFKCKQTGHILAKCPLVINDRRPTRNQKKSYKHLAANTNFAASCLLIQKATNGDKDWFMTPEEAWSGRKPNLAHLKVFGCLAMVHVPSGQRKKWDPKSKDWIFVGYCETSKGYRTVDRKTKKMYVTRDVKFFESRFPGTQASKEESKNPLLNPDVGEEAVIVWTSQDDGSTEMDPNPSDPPKVETDSDDSIVQSPQPSAKTSPEELRRPLRNRIPNQNIFNSDFLLFHAQVREQSDPISYEEAVSRPDANEWLKAINEELAPHEYAGNNYSIEHLSKETFILLYYKSSDNI</sequence>
<dbReference type="Gene3D" id="3.20.20.140">
    <property type="entry name" value="Metal-dependent hydrolases"/>
    <property type="match status" value="1"/>
</dbReference>
<dbReference type="InterPro" id="IPR003764">
    <property type="entry name" value="GlcNAc_6-P_deAcase"/>
</dbReference>
<keyword evidence="7" id="KW-0119">Carbohydrate metabolism</keyword>
<dbReference type="GO" id="GO:0106279">
    <property type="term" value="P:negative regulation of UDP-N-acetylglucosamine biosynthetic process"/>
    <property type="evidence" value="ECO:0007669"/>
    <property type="project" value="UniProtKB-ARBA"/>
</dbReference>
<feature type="compositionally biased region" description="Polar residues" evidence="10">
    <location>
        <begin position="788"/>
        <end position="799"/>
    </location>
</feature>
<comment type="caution">
    <text evidence="13">The sequence shown here is derived from an EMBL/GenBank/DDBJ whole genome shotgun (WGS) entry which is preliminary data.</text>
</comment>
<dbReference type="GO" id="GO:0003676">
    <property type="term" value="F:nucleic acid binding"/>
    <property type="evidence" value="ECO:0007669"/>
    <property type="project" value="InterPro"/>
</dbReference>
<dbReference type="InterPro" id="IPR006680">
    <property type="entry name" value="Amidohydro-rel"/>
</dbReference>
<comment type="cofactor">
    <cofactor evidence="1">
        <name>a divalent metal cation</name>
        <dbReference type="ChEBI" id="CHEBI:60240"/>
    </cofactor>
</comment>
<name>A0A0V1MBT5_9BILA</name>
<dbReference type="PANTHER" id="PTHR11113:SF14">
    <property type="entry name" value="N-ACETYLGLUCOSAMINE-6-PHOSPHATE DEACETYLASE"/>
    <property type="match status" value="1"/>
</dbReference>
<dbReference type="GO" id="GO:0008448">
    <property type="term" value="F:N-acetylglucosamine-6-phosphate deacetylase activity"/>
    <property type="evidence" value="ECO:0007669"/>
    <property type="project" value="UniProtKB-EC"/>
</dbReference>
<dbReference type="STRING" id="268474.A0A0V1MBT5"/>
<evidence type="ECO:0000256" key="10">
    <source>
        <dbReference type="SAM" id="MobiDB-lite"/>
    </source>
</evidence>
<keyword evidence="5" id="KW-0479">Metal-binding</keyword>
<dbReference type="EC" id="3.5.1.25" evidence="3"/>
<dbReference type="OrthoDB" id="10264777at2759"/>
<dbReference type="SUPFAM" id="SSF51338">
    <property type="entry name" value="Composite domain of metallo-dependent hydrolases"/>
    <property type="match status" value="1"/>
</dbReference>
<keyword evidence="6" id="KW-0378">Hydrolase</keyword>
<reference evidence="13 14" key="1">
    <citation type="submission" date="2015-01" db="EMBL/GenBank/DDBJ databases">
        <title>Evolution of Trichinella species and genotypes.</title>
        <authorList>
            <person name="Korhonen P.K."/>
            <person name="Edoardo P."/>
            <person name="Giuseppe L.R."/>
            <person name="Gasser R.B."/>
        </authorList>
    </citation>
    <scope>NUCLEOTIDE SEQUENCE [LARGE SCALE GENOMIC DNA]</scope>
    <source>
        <strain evidence="13">ISS1980</strain>
    </source>
</reference>
<evidence type="ECO:0000256" key="4">
    <source>
        <dbReference type="ARBA" id="ARBA00018029"/>
    </source>
</evidence>
<feature type="domain" description="CCHC-type" evidence="12">
    <location>
        <begin position="597"/>
        <end position="613"/>
    </location>
</feature>
<feature type="chain" id="PRO_5006882466" description="N-acetylglucosamine-6-phosphate deacetylase" evidence="11">
    <location>
        <begin position="21"/>
        <end position="889"/>
    </location>
</feature>
<dbReference type="EMBL" id="JYDO01000141">
    <property type="protein sequence ID" value="KRZ69223.1"/>
    <property type="molecule type" value="Genomic_DNA"/>
</dbReference>
<dbReference type="InterPro" id="IPR001878">
    <property type="entry name" value="Znf_CCHC"/>
</dbReference>
<feature type="region of interest" description="Disordered" evidence="10">
    <location>
        <begin position="764"/>
        <end position="805"/>
    </location>
</feature>
<organism evidence="13 14">
    <name type="scientific">Trichinella papuae</name>
    <dbReference type="NCBI Taxonomy" id="268474"/>
    <lineage>
        <taxon>Eukaryota</taxon>
        <taxon>Metazoa</taxon>
        <taxon>Ecdysozoa</taxon>
        <taxon>Nematoda</taxon>
        <taxon>Enoplea</taxon>
        <taxon>Dorylaimia</taxon>
        <taxon>Trichinellida</taxon>
        <taxon>Trichinellidae</taxon>
        <taxon>Trichinella</taxon>
    </lineage>
</organism>